<comment type="caution">
    <text evidence="2">The sequence shown here is derived from an EMBL/GenBank/DDBJ whole genome shotgun (WGS) entry which is preliminary data.</text>
</comment>
<dbReference type="GO" id="GO:0032153">
    <property type="term" value="C:cell division site"/>
    <property type="evidence" value="ECO:0007669"/>
    <property type="project" value="TreeGrafter"/>
</dbReference>
<sequence>MAPTFFSRFKSSRASTTPAASKAKTQTIVHREHRFIAAIVFFLIFAFFLLLLLVSLSSSIIKRIFVFEVYAVESNDPSVGLSSVTRFGMWGVCASAPNITICNGPSLGYEIPYDVLTNMGINDGLGPHALRVLQSLLIFHVACAAFSFILLFMVPFLHIQPIAVGAFFLALITALLGTAALAADIAFTLFVKTNIGPLTPELAFKVDFGNATWMVLAGDFLIWGAVIVLMARMFFCFGIRQPRKKTIDVEKPALS</sequence>
<dbReference type="PANTHER" id="PTHR28013">
    <property type="entry name" value="PROTEIN DCV1-RELATED"/>
    <property type="match status" value="1"/>
</dbReference>
<feature type="transmembrane region" description="Helical" evidence="1">
    <location>
        <begin position="35"/>
        <end position="61"/>
    </location>
</feature>
<protein>
    <recommendedName>
        <fullName evidence="4">Pali-domain-containing protein</fullName>
    </recommendedName>
</protein>
<dbReference type="Proteomes" id="UP000053558">
    <property type="component" value="Unassembled WGS sequence"/>
</dbReference>
<evidence type="ECO:0000313" key="3">
    <source>
        <dbReference type="Proteomes" id="UP000053558"/>
    </source>
</evidence>
<dbReference type="GO" id="GO:0005886">
    <property type="term" value="C:plasma membrane"/>
    <property type="evidence" value="ECO:0007669"/>
    <property type="project" value="InterPro"/>
</dbReference>
<dbReference type="AlphaFoldDB" id="A0A5M3MNE3"/>
<dbReference type="PANTHER" id="PTHR28013:SF4">
    <property type="entry name" value="MARVEL DOMAIN-CONTAINING PROTEIN"/>
    <property type="match status" value="1"/>
</dbReference>
<keyword evidence="1" id="KW-1133">Transmembrane helix</keyword>
<evidence type="ECO:0008006" key="4">
    <source>
        <dbReference type="Google" id="ProtNLM"/>
    </source>
</evidence>
<accession>A0A5M3MNE3</accession>
<dbReference type="RefSeq" id="XP_007769276.1">
    <property type="nucleotide sequence ID" value="XM_007771086.1"/>
</dbReference>
<dbReference type="OMA" id="APNITIC"/>
<dbReference type="KEGG" id="cput:CONPUDRAFT_165862"/>
<keyword evidence="1" id="KW-0472">Membrane</keyword>
<evidence type="ECO:0000313" key="2">
    <source>
        <dbReference type="EMBL" id="EIW80294.1"/>
    </source>
</evidence>
<dbReference type="GeneID" id="19205412"/>
<dbReference type="InterPro" id="IPR009571">
    <property type="entry name" value="SUR7/Rim9-like_fungi"/>
</dbReference>
<gene>
    <name evidence="2" type="ORF">CONPUDRAFT_165862</name>
</gene>
<feature type="transmembrane region" description="Helical" evidence="1">
    <location>
        <begin position="132"/>
        <end position="154"/>
    </location>
</feature>
<reference evidence="3" key="1">
    <citation type="journal article" date="2012" name="Science">
        <title>The Paleozoic origin of enzymatic lignin decomposition reconstructed from 31 fungal genomes.</title>
        <authorList>
            <person name="Floudas D."/>
            <person name="Binder M."/>
            <person name="Riley R."/>
            <person name="Barry K."/>
            <person name="Blanchette R.A."/>
            <person name="Henrissat B."/>
            <person name="Martinez A.T."/>
            <person name="Otillar R."/>
            <person name="Spatafora J.W."/>
            <person name="Yadav J.S."/>
            <person name="Aerts A."/>
            <person name="Benoit I."/>
            <person name="Boyd A."/>
            <person name="Carlson A."/>
            <person name="Copeland A."/>
            <person name="Coutinho P.M."/>
            <person name="de Vries R.P."/>
            <person name="Ferreira P."/>
            <person name="Findley K."/>
            <person name="Foster B."/>
            <person name="Gaskell J."/>
            <person name="Glotzer D."/>
            <person name="Gorecki P."/>
            <person name="Heitman J."/>
            <person name="Hesse C."/>
            <person name="Hori C."/>
            <person name="Igarashi K."/>
            <person name="Jurgens J.A."/>
            <person name="Kallen N."/>
            <person name="Kersten P."/>
            <person name="Kohler A."/>
            <person name="Kuees U."/>
            <person name="Kumar T.K.A."/>
            <person name="Kuo A."/>
            <person name="LaButti K."/>
            <person name="Larrondo L.F."/>
            <person name="Lindquist E."/>
            <person name="Ling A."/>
            <person name="Lombard V."/>
            <person name="Lucas S."/>
            <person name="Lundell T."/>
            <person name="Martin R."/>
            <person name="McLaughlin D.J."/>
            <person name="Morgenstern I."/>
            <person name="Morin E."/>
            <person name="Murat C."/>
            <person name="Nagy L.G."/>
            <person name="Nolan M."/>
            <person name="Ohm R.A."/>
            <person name="Patyshakuliyeva A."/>
            <person name="Rokas A."/>
            <person name="Ruiz-Duenas F.J."/>
            <person name="Sabat G."/>
            <person name="Salamov A."/>
            <person name="Samejima M."/>
            <person name="Schmutz J."/>
            <person name="Slot J.C."/>
            <person name="St John F."/>
            <person name="Stenlid J."/>
            <person name="Sun H."/>
            <person name="Sun S."/>
            <person name="Syed K."/>
            <person name="Tsang A."/>
            <person name="Wiebenga A."/>
            <person name="Young D."/>
            <person name="Pisabarro A."/>
            <person name="Eastwood D.C."/>
            <person name="Martin F."/>
            <person name="Cullen D."/>
            <person name="Grigoriev I.V."/>
            <person name="Hibbett D.S."/>
        </authorList>
    </citation>
    <scope>NUCLEOTIDE SEQUENCE [LARGE SCALE GENOMIC DNA]</scope>
    <source>
        <strain evidence="3">RWD-64-598 SS2</strain>
    </source>
</reference>
<evidence type="ECO:0000256" key="1">
    <source>
        <dbReference type="SAM" id="Phobius"/>
    </source>
</evidence>
<dbReference type="Pfam" id="PF06687">
    <property type="entry name" value="SUR7"/>
    <property type="match status" value="1"/>
</dbReference>
<feature type="transmembrane region" description="Helical" evidence="1">
    <location>
        <begin position="166"/>
        <end position="191"/>
    </location>
</feature>
<dbReference type="EMBL" id="JH711579">
    <property type="protein sequence ID" value="EIW80294.1"/>
    <property type="molecule type" value="Genomic_DNA"/>
</dbReference>
<feature type="transmembrane region" description="Helical" evidence="1">
    <location>
        <begin position="211"/>
        <end position="235"/>
    </location>
</feature>
<dbReference type="GO" id="GO:0035838">
    <property type="term" value="C:growing cell tip"/>
    <property type="evidence" value="ECO:0007669"/>
    <property type="project" value="TreeGrafter"/>
</dbReference>
<keyword evidence="1" id="KW-0812">Transmembrane</keyword>
<dbReference type="InterPro" id="IPR051380">
    <property type="entry name" value="pH-response_reg_palI/RIM9"/>
</dbReference>
<name>A0A5M3MNE3_CONPW</name>
<keyword evidence="3" id="KW-1185">Reference proteome</keyword>
<organism evidence="2 3">
    <name type="scientific">Coniophora puteana (strain RWD-64-598)</name>
    <name type="common">Brown rot fungus</name>
    <dbReference type="NCBI Taxonomy" id="741705"/>
    <lineage>
        <taxon>Eukaryota</taxon>
        <taxon>Fungi</taxon>
        <taxon>Dikarya</taxon>
        <taxon>Basidiomycota</taxon>
        <taxon>Agaricomycotina</taxon>
        <taxon>Agaricomycetes</taxon>
        <taxon>Agaricomycetidae</taxon>
        <taxon>Boletales</taxon>
        <taxon>Coniophorineae</taxon>
        <taxon>Coniophoraceae</taxon>
        <taxon>Coniophora</taxon>
    </lineage>
</organism>
<proteinExistence type="predicted"/>